<sequence>MDVELNLLLLKFLFLFSTLYALFLSSLKTFSLILASNFLGMKPLSQLNLRTVVEFALVSPVPQWHECLICLNPRGHFTKFHLA</sequence>
<dbReference type="Gramene" id="ONI14107">
    <property type="protein sequence ID" value="ONI14107"/>
    <property type="gene ID" value="PRUPE_4G262400"/>
</dbReference>
<keyword evidence="3" id="KW-1185">Reference proteome</keyword>
<reference evidence="2 3" key="1">
    <citation type="journal article" date="2013" name="Nat. Genet.">
        <title>The high-quality draft genome of peach (Prunus persica) identifies unique patterns of genetic diversity, domestication and genome evolution.</title>
        <authorList>
            <consortium name="International Peach Genome Initiative"/>
            <person name="Verde I."/>
            <person name="Abbott A.G."/>
            <person name="Scalabrin S."/>
            <person name="Jung S."/>
            <person name="Shu S."/>
            <person name="Marroni F."/>
            <person name="Zhebentyayeva T."/>
            <person name="Dettori M.T."/>
            <person name="Grimwood J."/>
            <person name="Cattonaro F."/>
            <person name="Zuccolo A."/>
            <person name="Rossini L."/>
            <person name="Jenkins J."/>
            <person name="Vendramin E."/>
            <person name="Meisel L.A."/>
            <person name="Decroocq V."/>
            <person name="Sosinski B."/>
            <person name="Prochnik S."/>
            <person name="Mitros T."/>
            <person name="Policriti A."/>
            <person name="Cipriani G."/>
            <person name="Dondini L."/>
            <person name="Ficklin S."/>
            <person name="Goodstein D.M."/>
            <person name="Xuan P."/>
            <person name="Del Fabbro C."/>
            <person name="Aramini V."/>
            <person name="Copetti D."/>
            <person name="Gonzalez S."/>
            <person name="Horner D.S."/>
            <person name="Falchi R."/>
            <person name="Lucas S."/>
            <person name="Mica E."/>
            <person name="Maldonado J."/>
            <person name="Lazzari B."/>
            <person name="Bielenberg D."/>
            <person name="Pirona R."/>
            <person name="Miculan M."/>
            <person name="Barakat A."/>
            <person name="Testolin R."/>
            <person name="Stella A."/>
            <person name="Tartarini S."/>
            <person name="Tonutti P."/>
            <person name="Arus P."/>
            <person name="Orellana A."/>
            <person name="Wells C."/>
            <person name="Main D."/>
            <person name="Vizzotto G."/>
            <person name="Silva H."/>
            <person name="Salamini F."/>
            <person name="Schmutz J."/>
            <person name="Morgante M."/>
            <person name="Rokhsar D.S."/>
        </authorList>
    </citation>
    <scope>NUCLEOTIDE SEQUENCE [LARGE SCALE GENOMIC DNA]</scope>
    <source>
        <strain evidence="3">cv. Nemared</strain>
    </source>
</reference>
<name>A0A251PRC1_PRUPE</name>
<dbReference type="EMBL" id="CM007654">
    <property type="protein sequence ID" value="ONI14107.1"/>
    <property type="molecule type" value="Genomic_DNA"/>
</dbReference>
<keyword evidence="1" id="KW-0472">Membrane</keyword>
<protein>
    <submittedName>
        <fullName evidence="2">Uncharacterized protein</fullName>
    </submittedName>
</protein>
<evidence type="ECO:0000256" key="1">
    <source>
        <dbReference type="SAM" id="Phobius"/>
    </source>
</evidence>
<evidence type="ECO:0000313" key="3">
    <source>
        <dbReference type="Proteomes" id="UP000006882"/>
    </source>
</evidence>
<proteinExistence type="predicted"/>
<evidence type="ECO:0000313" key="2">
    <source>
        <dbReference type="EMBL" id="ONI14107.1"/>
    </source>
</evidence>
<feature type="transmembrane region" description="Helical" evidence="1">
    <location>
        <begin position="12"/>
        <end position="40"/>
    </location>
</feature>
<organism evidence="2 3">
    <name type="scientific">Prunus persica</name>
    <name type="common">Peach</name>
    <name type="synonym">Amygdalus persica</name>
    <dbReference type="NCBI Taxonomy" id="3760"/>
    <lineage>
        <taxon>Eukaryota</taxon>
        <taxon>Viridiplantae</taxon>
        <taxon>Streptophyta</taxon>
        <taxon>Embryophyta</taxon>
        <taxon>Tracheophyta</taxon>
        <taxon>Spermatophyta</taxon>
        <taxon>Magnoliopsida</taxon>
        <taxon>eudicotyledons</taxon>
        <taxon>Gunneridae</taxon>
        <taxon>Pentapetalae</taxon>
        <taxon>rosids</taxon>
        <taxon>fabids</taxon>
        <taxon>Rosales</taxon>
        <taxon>Rosaceae</taxon>
        <taxon>Amygdaloideae</taxon>
        <taxon>Amygdaleae</taxon>
        <taxon>Prunus</taxon>
    </lineage>
</organism>
<keyword evidence="1" id="KW-1133">Transmembrane helix</keyword>
<gene>
    <name evidence="2" type="ORF">PRUPE_4G262400</name>
</gene>
<accession>A0A251PRC1</accession>
<dbReference type="AlphaFoldDB" id="A0A251PRC1"/>
<dbReference type="Proteomes" id="UP000006882">
    <property type="component" value="Chromosome G4"/>
</dbReference>
<keyword evidence="1" id="KW-0812">Transmembrane</keyword>